<organism evidence="1">
    <name type="scientific">uncultured Ramlibacter sp</name>
    <dbReference type="NCBI Taxonomy" id="260755"/>
    <lineage>
        <taxon>Bacteria</taxon>
        <taxon>Pseudomonadati</taxon>
        <taxon>Pseudomonadota</taxon>
        <taxon>Betaproteobacteria</taxon>
        <taxon>Burkholderiales</taxon>
        <taxon>Comamonadaceae</taxon>
        <taxon>Ramlibacter</taxon>
        <taxon>environmental samples</taxon>
    </lineage>
</organism>
<proteinExistence type="predicted"/>
<sequence>RQPGKTVVLLAGAGHVAERLGVPRHLPAGVRMQSIRHPADPGAPAKDYCAELRQQMAPTRPAQ</sequence>
<evidence type="ECO:0008006" key="2">
    <source>
        <dbReference type="Google" id="ProtNLM"/>
    </source>
</evidence>
<evidence type="ECO:0000313" key="1">
    <source>
        <dbReference type="EMBL" id="CAA9392917.1"/>
    </source>
</evidence>
<name>A0A6J4NVI5_9BURK</name>
<accession>A0A6J4NVI5</accession>
<protein>
    <recommendedName>
        <fullName evidence="2">Haem-binding uptake Tiki superfamily ChaN domain-containing protein</fullName>
    </recommendedName>
</protein>
<feature type="non-terminal residue" evidence="1">
    <location>
        <position position="1"/>
    </location>
</feature>
<gene>
    <name evidence="1" type="ORF">AVDCRST_MAG51-450</name>
</gene>
<dbReference type="SUPFAM" id="SSF159501">
    <property type="entry name" value="EreA/ChaN-like"/>
    <property type="match status" value="1"/>
</dbReference>
<dbReference type="AlphaFoldDB" id="A0A6J4NVI5"/>
<dbReference type="Gene3D" id="3.40.50.11550">
    <property type="match status" value="1"/>
</dbReference>
<reference evidence="1" key="1">
    <citation type="submission" date="2020-02" db="EMBL/GenBank/DDBJ databases">
        <authorList>
            <person name="Meier V. D."/>
        </authorList>
    </citation>
    <scope>NUCLEOTIDE SEQUENCE</scope>
    <source>
        <strain evidence="1">AVDCRST_MAG51</strain>
    </source>
</reference>
<dbReference type="EMBL" id="CADCUX010000125">
    <property type="protein sequence ID" value="CAA9392917.1"/>
    <property type="molecule type" value="Genomic_DNA"/>
</dbReference>